<dbReference type="AlphaFoldDB" id="A0AAW2S1Z1"/>
<reference evidence="2" key="2">
    <citation type="journal article" date="2024" name="Plant">
        <title>Genomic evolution and insights into agronomic trait innovations of Sesamum species.</title>
        <authorList>
            <person name="Miao H."/>
            <person name="Wang L."/>
            <person name="Qu L."/>
            <person name="Liu H."/>
            <person name="Sun Y."/>
            <person name="Le M."/>
            <person name="Wang Q."/>
            <person name="Wei S."/>
            <person name="Zheng Y."/>
            <person name="Lin W."/>
            <person name="Duan Y."/>
            <person name="Cao H."/>
            <person name="Xiong S."/>
            <person name="Wang X."/>
            <person name="Wei L."/>
            <person name="Li C."/>
            <person name="Ma Q."/>
            <person name="Ju M."/>
            <person name="Zhao R."/>
            <person name="Li G."/>
            <person name="Mu C."/>
            <person name="Tian Q."/>
            <person name="Mei H."/>
            <person name="Zhang T."/>
            <person name="Gao T."/>
            <person name="Zhang H."/>
        </authorList>
    </citation>
    <scope>NUCLEOTIDE SEQUENCE</scope>
    <source>
        <strain evidence="2">G02</strain>
    </source>
</reference>
<dbReference type="Gene3D" id="3.30.70.270">
    <property type="match status" value="2"/>
</dbReference>
<gene>
    <name evidence="2" type="ORF">Sradi_2970900</name>
</gene>
<dbReference type="InterPro" id="IPR041577">
    <property type="entry name" value="RT_RNaseH_2"/>
</dbReference>
<organism evidence="2">
    <name type="scientific">Sesamum radiatum</name>
    <name type="common">Black benniseed</name>
    <dbReference type="NCBI Taxonomy" id="300843"/>
    <lineage>
        <taxon>Eukaryota</taxon>
        <taxon>Viridiplantae</taxon>
        <taxon>Streptophyta</taxon>
        <taxon>Embryophyta</taxon>
        <taxon>Tracheophyta</taxon>
        <taxon>Spermatophyta</taxon>
        <taxon>Magnoliopsida</taxon>
        <taxon>eudicotyledons</taxon>
        <taxon>Gunneridae</taxon>
        <taxon>Pentapetalae</taxon>
        <taxon>asterids</taxon>
        <taxon>lamiids</taxon>
        <taxon>Lamiales</taxon>
        <taxon>Pedaliaceae</taxon>
        <taxon>Sesamum</taxon>
    </lineage>
</organism>
<accession>A0AAW2S1Z1</accession>
<dbReference type="Pfam" id="PF01107">
    <property type="entry name" value="MP"/>
    <property type="match status" value="1"/>
</dbReference>
<dbReference type="CDD" id="cd01647">
    <property type="entry name" value="RT_LTR"/>
    <property type="match status" value="1"/>
</dbReference>
<evidence type="ECO:0000313" key="2">
    <source>
        <dbReference type="EMBL" id="KAL0385766.1"/>
    </source>
</evidence>
<dbReference type="EMBL" id="JACGWJ010000012">
    <property type="protein sequence ID" value="KAL0385766.1"/>
    <property type="molecule type" value="Genomic_DNA"/>
</dbReference>
<name>A0AAW2S1Z1_SESRA</name>
<dbReference type="InterPro" id="IPR000477">
    <property type="entry name" value="RT_dom"/>
</dbReference>
<comment type="caution">
    <text evidence="2">The sequence shown here is derived from an EMBL/GenBank/DDBJ whole genome shotgun (WGS) entry which is preliminary data.</text>
</comment>
<dbReference type="InterPro" id="IPR028919">
    <property type="entry name" value="Viral_movement"/>
</dbReference>
<dbReference type="PANTHER" id="PTHR33064:SF37">
    <property type="entry name" value="RIBONUCLEASE H"/>
    <property type="match status" value="1"/>
</dbReference>
<dbReference type="Pfam" id="PF17919">
    <property type="entry name" value="RT_RNaseH_2"/>
    <property type="match status" value="1"/>
</dbReference>
<dbReference type="PANTHER" id="PTHR33064">
    <property type="entry name" value="POL PROTEIN"/>
    <property type="match status" value="1"/>
</dbReference>
<evidence type="ECO:0000259" key="1">
    <source>
        <dbReference type="PROSITE" id="PS50878"/>
    </source>
</evidence>
<dbReference type="InterPro" id="IPR051320">
    <property type="entry name" value="Viral_Replic_Matur_Polypro"/>
</dbReference>
<feature type="domain" description="Reverse transcriptase" evidence="1">
    <location>
        <begin position="412"/>
        <end position="596"/>
    </location>
</feature>
<dbReference type="PROSITE" id="PS50878">
    <property type="entry name" value="RT_POL"/>
    <property type="match status" value="1"/>
</dbReference>
<dbReference type="InterPro" id="IPR043128">
    <property type="entry name" value="Rev_trsase/Diguanyl_cyclase"/>
</dbReference>
<sequence length="746" mass="86902">MDLQPNQSNYNEGDRLQTSESLSGFFSRMTVSNKTMERIMRQDSNLSPYDGFRIGGIGKVLNQIGLNQRKHHIIYKVSSGEFAIPMELTGNVMEMQLIPKEEILEELRKLMFDIHPRIAYNLADQDFSRVLTLHQDFKRKDLMKEGNRPYSITYRIAYALSNTHHSDLFLRKEYIEIPRIFKEFAKQPVIGRYEGMLEIAGHEILVAGVAGKENGSMTLGLNFLEDHKPWGRKGRDFSQKILILNKGIREAKIMIGGAFGSPWFRVMRREKAFNRIMPINFRSKRGDFDAKLTHPKMQDKRKFGKALLSFRQQGLIESDSFYEESEKEIINLKEALQEIKSLDISEESKLSLENVKRLIQRNFSENPLAWWDRNKIEATLKVKEECKYEYVRYKPIQMNMEDKRDMQMIIKEHINLGLIEPGVSAYSSPGFLVRNHGEIKRGKPRLVINYQGINKILEFDGYYIPSREHLIDCIKGAKVFSKFDCKSGFYQIKMENESKKFTAFSTPQGQYIWNVLPMGLANAPQIFQRKMDNLFKDYFEFMFVYIDDILIASKNMKDHIKHLEIFSDACHKEGLVLSEKKATIAVNKIEFLGILIDETGIELQEHIVEKIRNFPDVLKDKKHLQSFLGVVNFAGIFIKDLAKYRKDFRPLLKETESSKWKWEEIHTQRVRELKQVCSNLPKLAIPQDEDELVVYTDANDYRWAAVLMKKTTTGEEPCRYTGGLFSEQQAQVAYQRERILCSLEGL</sequence>
<proteinExistence type="predicted"/>
<dbReference type="InterPro" id="IPR043502">
    <property type="entry name" value="DNA/RNA_pol_sf"/>
</dbReference>
<protein>
    <submittedName>
        <fullName evidence="2">Enzymatic polyprotein</fullName>
    </submittedName>
</protein>
<reference evidence="2" key="1">
    <citation type="submission" date="2020-06" db="EMBL/GenBank/DDBJ databases">
        <authorList>
            <person name="Li T."/>
            <person name="Hu X."/>
            <person name="Zhang T."/>
            <person name="Song X."/>
            <person name="Zhang H."/>
            <person name="Dai N."/>
            <person name="Sheng W."/>
            <person name="Hou X."/>
            <person name="Wei L."/>
        </authorList>
    </citation>
    <scope>NUCLEOTIDE SEQUENCE</scope>
    <source>
        <strain evidence="2">G02</strain>
        <tissue evidence="2">Leaf</tissue>
    </source>
</reference>
<dbReference type="SUPFAM" id="SSF56672">
    <property type="entry name" value="DNA/RNA polymerases"/>
    <property type="match status" value="1"/>
</dbReference>
<dbReference type="Gene3D" id="3.10.10.10">
    <property type="entry name" value="HIV Type 1 Reverse Transcriptase, subunit A, domain 1"/>
    <property type="match status" value="1"/>
</dbReference>
<dbReference type="Pfam" id="PF00078">
    <property type="entry name" value="RVT_1"/>
    <property type="match status" value="1"/>
</dbReference>